<proteinExistence type="predicted"/>
<dbReference type="EMBL" id="CAJVQC010074813">
    <property type="protein sequence ID" value="CAG8813323.1"/>
    <property type="molecule type" value="Genomic_DNA"/>
</dbReference>
<gene>
    <name evidence="1" type="ORF">RPERSI_LOCUS23742</name>
</gene>
<dbReference type="Proteomes" id="UP000789920">
    <property type="component" value="Unassembled WGS sequence"/>
</dbReference>
<name>A0ACA9RYD7_9GLOM</name>
<comment type="caution">
    <text evidence="1">The sequence shown here is derived from an EMBL/GenBank/DDBJ whole genome shotgun (WGS) entry which is preliminary data.</text>
</comment>
<organism evidence="1 2">
    <name type="scientific">Racocetra persica</name>
    <dbReference type="NCBI Taxonomy" id="160502"/>
    <lineage>
        <taxon>Eukaryota</taxon>
        <taxon>Fungi</taxon>
        <taxon>Fungi incertae sedis</taxon>
        <taxon>Mucoromycota</taxon>
        <taxon>Glomeromycotina</taxon>
        <taxon>Glomeromycetes</taxon>
        <taxon>Diversisporales</taxon>
        <taxon>Gigasporaceae</taxon>
        <taxon>Racocetra</taxon>
    </lineage>
</organism>
<protein>
    <submittedName>
        <fullName evidence="1">10221_t:CDS:1</fullName>
    </submittedName>
</protein>
<evidence type="ECO:0000313" key="1">
    <source>
        <dbReference type="EMBL" id="CAG8813323.1"/>
    </source>
</evidence>
<sequence>FDDIFNEWLRKIWRWLRLHENWKRTSSMVEIALREENFQDVLKNLFFNTVKKFRELDTKYAKKANGIFNKSSDIWNERGSKMFLKCLSDNYARSAPVASTSSAMRHIPPNSICNVSTSKYCVATSNECSSLDPVNVSEPAVNITEATLRKTVTEEVLDICESLSTIRMA</sequence>
<accession>A0ACA9RYD7</accession>
<feature type="non-terminal residue" evidence="1">
    <location>
        <position position="169"/>
    </location>
</feature>
<keyword evidence="2" id="KW-1185">Reference proteome</keyword>
<evidence type="ECO:0000313" key="2">
    <source>
        <dbReference type="Proteomes" id="UP000789920"/>
    </source>
</evidence>
<feature type="non-terminal residue" evidence="1">
    <location>
        <position position="1"/>
    </location>
</feature>
<reference evidence="1" key="1">
    <citation type="submission" date="2021-06" db="EMBL/GenBank/DDBJ databases">
        <authorList>
            <person name="Kallberg Y."/>
            <person name="Tangrot J."/>
            <person name="Rosling A."/>
        </authorList>
    </citation>
    <scope>NUCLEOTIDE SEQUENCE</scope>
    <source>
        <strain evidence="1">MA461A</strain>
    </source>
</reference>